<feature type="domain" description="GP-PDE" evidence="1">
    <location>
        <begin position="13"/>
        <end position="250"/>
    </location>
</feature>
<sequence length="256" mass="28680">MNVIERIQDTTSIVIAGHRGYKSAYPENTLLAFKEALELGVDMLEFDLRFSKDRVIMVIHDETVDRTTNGTGLVSDHTLAELKQLDAGGWFGKPFEGLRIPTFEELCELLKSYPDVLLNVEVKSSKQAKEIADAAVAMLNEYGLLPRCVFTCFDADIIAYFHDTHQVRTQGFPGEVMSNFVPGENGTYSKMWAVAFHMAGMTPKLVEDFRGQGLQVWCYCPDNEQQVHHALGCGVTVMTCNDPVPAMELRRRIQAP</sequence>
<dbReference type="Gene3D" id="3.20.20.190">
    <property type="entry name" value="Phosphatidylinositol (PI) phosphodiesterase"/>
    <property type="match status" value="1"/>
</dbReference>
<dbReference type="EC" id="3.1.4.-" evidence="2"/>
<dbReference type="Proteomes" id="UP001589818">
    <property type="component" value="Unassembled WGS sequence"/>
</dbReference>
<dbReference type="EMBL" id="JBHLVF010000011">
    <property type="protein sequence ID" value="MFC0391589.1"/>
    <property type="molecule type" value="Genomic_DNA"/>
</dbReference>
<protein>
    <submittedName>
        <fullName evidence="2">Glycerophosphodiester phosphodiesterase family protein</fullName>
        <ecNumber evidence="2">3.1.4.-</ecNumber>
    </submittedName>
</protein>
<evidence type="ECO:0000313" key="3">
    <source>
        <dbReference type="Proteomes" id="UP001589818"/>
    </source>
</evidence>
<evidence type="ECO:0000259" key="1">
    <source>
        <dbReference type="PROSITE" id="PS51704"/>
    </source>
</evidence>
<gene>
    <name evidence="2" type="ORF">ACFFJ8_09395</name>
</gene>
<keyword evidence="2" id="KW-0378">Hydrolase</keyword>
<reference evidence="2 3" key="1">
    <citation type="submission" date="2024-09" db="EMBL/GenBank/DDBJ databases">
        <authorList>
            <person name="Sun Q."/>
            <person name="Mori K."/>
        </authorList>
    </citation>
    <scope>NUCLEOTIDE SEQUENCE [LARGE SCALE GENOMIC DNA]</scope>
    <source>
        <strain evidence="2 3">CCM 4839</strain>
    </source>
</reference>
<dbReference type="PROSITE" id="PS51704">
    <property type="entry name" value="GP_PDE"/>
    <property type="match status" value="1"/>
</dbReference>
<name>A0ABV6J806_9BACL</name>
<dbReference type="Pfam" id="PF03009">
    <property type="entry name" value="GDPD"/>
    <property type="match status" value="1"/>
</dbReference>
<dbReference type="SUPFAM" id="SSF51695">
    <property type="entry name" value="PLC-like phosphodiesterases"/>
    <property type="match status" value="1"/>
</dbReference>
<dbReference type="InterPro" id="IPR017946">
    <property type="entry name" value="PLC-like_Pdiesterase_TIM-brl"/>
</dbReference>
<dbReference type="CDD" id="cd08565">
    <property type="entry name" value="GDPD_pAtGDE_like"/>
    <property type="match status" value="1"/>
</dbReference>
<dbReference type="RefSeq" id="WP_305880889.1">
    <property type="nucleotide sequence ID" value="NZ_JBHLVF010000011.1"/>
</dbReference>
<dbReference type="GO" id="GO:0016787">
    <property type="term" value="F:hydrolase activity"/>
    <property type="evidence" value="ECO:0007669"/>
    <property type="project" value="UniProtKB-KW"/>
</dbReference>
<evidence type="ECO:0000313" key="2">
    <source>
        <dbReference type="EMBL" id="MFC0391589.1"/>
    </source>
</evidence>
<dbReference type="PANTHER" id="PTHR46211">
    <property type="entry name" value="GLYCEROPHOSPHORYL DIESTER PHOSPHODIESTERASE"/>
    <property type="match status" value="1"/>
</dbReference>
<dbReference type="InterPro" id="IPR030395">
    <property type="entry name" value="GP_PDE_dom"/>
</dbReference>
<accession>A0ABV6J806</accession>
<dbReference type="PANTHER" id="PTHR46211:SF14">
    <property type="entry name" value="GLYCEROPHOSPHODIESTER PHOSPHODIESTERASE"/>
    <property type="match status" value="1"/>
</dbReference>
<keyword evidence="3" id="KW-1185">Reference proteome</keyword>
<organism evidence="2 3">
    <name type="scientific">Paenibacillus mendelii</name>
    <dbReference type="NCBI Taxonomy" id="206163"/>
    <lineage>
        <taxon>Bacteria</taxon>
        <taxon>Bacillati</taxon>
        <taxon>Bacillota</taxon>
        <taxon>Bacilli</taxon>
        <taxon>Bacillales</taxon>
        <taxon>Paenibacillaceae</taxon>
        <taxon>Paenibacillus</taxon>
    </lineage>
</organism>
<proteinExistence type="predicted"/>
<comment type="caution">
    <text evidence="2">The sequence shown here is derived from an EMBL/GenBank/DDBJ whole genome shotgun (WGS) entry which is preliminary data.</text>
</comment>